<sequence length="77" mass="8771">MTLTSSVRVLLTEKYCEAVTLLAKNEDKNTITATFLRPSPGKFTVIPPSLWRKEIYKEKIDGFARLTNNIRAIKNKS</sequence>
<dbReference type="AlphaFoldDB" id="A0A133V0H9"/>
<dbReference type="EMBL" id="LHXW01000018">
    <property type="protein sequence ID" value="KXA99951.1"/>
    <property type="molecule type" value="Genomic_DNA"/>
</dbReference>
<keyword evidence="2" id="KW-1185">Reference proteome</keyword>
<protein>
    <submittedName>
        <fullName evidence="1">Uncharacterized protein</fullName>
    </submittedName>
</protein>
<comment type="caution">
    <text evidence="1">The sequence shown here is derived from an EMBL/GenBank/DDBJ whole genome shotgun (WGS) entry which is preliminary data.</text>
</comment>
<accession>A0A133V0H9</accession>
<name>A0A133V0H9_9EURY</name>
<gene>
    <name evidence="1" type="ORF">AKJ42_02120</name>
</gene>
<dbReference type="Proteomes" id="UP000070520">
    <property type="component" value="Unassembled WGS sequence"/>
</dbReference>
<organism evidence="1 2">
    <name type="scientific">candidate division MSBL1 archaeon SCGC-AAA261C02</name>
    <dbReference type="NCBI Taxonomy" id="1698272"/>
    <lineage>
        <taxon>Archaea</taxon>
        <taxon>Methanobacteriati</taxon>
        <taxon>Methanobacteriota</taxon>
        <taxon>candidate division MSBL1</taxon>
    </lineage>
</organism>
<proteinExistence type="predicted"/>
<evidence type="ECO:0000313" key="2">
    <source>
        <dbReference type="Proteomes" id="UP000070520"/>
    </source>
</evidence>
<evidence type="ECO:0000313" key="1">
    <source>
        <dbReference type="EMBL" id="KXA99951.1"/>
    </source>
</evidence>
<reference evidence="1 2" key="1">
    <citation type="journal article" date="2016" name="Sci. Rep.">
        <title>Metabolic traits of an uncultured archaeal lineage -MSBL1- from brine pools of the Red Sea.</title>
        <authorList>
            <person name="Mwirichia R."/>
            <person name="Alam I."/>
            <person name="Rashid M."/>
            <person name="Vinu M."/>
            <person name="Ba-Alawi W."/>
            <person name="Anthony Kamau A."/>
            <person name="Kamanda Ngugi D."/>
            <person name="Goker M."/>
            <person name="Klenk H.P."/>
            <person name="Bajic V."/>
            <person name="Stingl U."/>
        </authorList>
    </citation>
    <scope>NUCLEOTIDE SEQUENCE [LARGE SCALE GENOMIC DNA]</scope>
    <source>
        <strain evidence="1">SCGC-AAA261C02</strain>
    </source>
</reference>